<name>A0A0F3N9H2_ANAPH</name>
<dbReference type="PATRIC" id="fig|1359161.3.peg.1105"/>
<dbReference type="Proteomes" id="UP000033754">
    <property type="component" value="Unassembled WGS sequence"/>
</dbReference>
<accession>A0A0F3N9H2</accession>
<sequence>MSTIACTWGNRDFFITQYTFENCRLGAISKKHNALLQNCIKNAIPREGVMRSVLFSAKLLVTIGSYEHYIHVHQETFL</sequence>
<comment type="caution">
    <text evidence="1">The sequence shown here is derived from an EMBL/GenBank/DDBJ whole genome shotgun (WGS) entry which is preliminary data.</text>
</comment>
<dbReference type="EMBL" id="LANT01000007">
    <property type="protein sequence ID" value="KJV63549.1"/>
    <property type="molecule type" value="Genomic_DNA"/>
</dbReference>
<reference evidence="1 2" key="1">
    <citation type="submission" date="2015-01" db="EMBL/GenBank/DDBJ databases">
        <title>Genome Sequencing of Rickettsiales.</title>
        <authorList>
            <person name="Daugherty S.C."/>
            <person name="Su Q."/>
            <person name="Abolude K."/>
            <person name="Beier-Sexton M."/>
            <person name="Carlyon J.A."/>
            <person name="Carter R."/>
            <person name="Day N.P."/>
            <person name="Dumler S.J."/>
            <person name="Dyachenko V."/>
            <person name="Godinez A."/>
            <person name="Kurtti T.J."/>
            <person name="Lichay M."/>
            <person name="Mullins K.E."/>
            <person name="Ott S."/>
            <person name="Pappas-Brown V."/>
            <person name="Paris D.H."/>
            <person name="Patel P."/>
            <person name="Richards A.L."/>
            <person name="Sadzewicz L."/>
            <person name="Sears K."/>
            <person name="Seidman D."/>
            <person name="Sengamalay N."/>
            <person name="Stenos J."/>
            <person name="Tallon L.J."/>
            <person name="Vincent G."/>
            <person name="Fraser C.M."/>
            <person name="Munderloh U."/>
            <person name="Dunning-Hotopp J.C."/>
        </authorList>
    </citation>
    <scope>NUCLEOTIDE SEQUENCE [LARGE SCALE GENOMIC DNA]</scope>
    <source>
        <strain evidence="1 2">NCH-1</strain>
    </source>
</reference>
<gene>
    <name evidence="1" type="ORF">EPHNCH_0988</name>
</gene>
<evidence type="ECO:0000313" key="1">
    <source>
        <dbReference type="EMBL" id="KJV63549.1"/>
    </source>
</evidence>
<protein>
    <submittedName>
        <fullName evidence="1">Uncharacterized protein</fullName>
    </submittedName>
</protein>
<dbReference type="AlphaFoldDB" id="A0A0F3N9H2"/>
<organism evidence="1 2">
    <name type="scientific">Anaplasma phagocytophilum str. NCH-1</name>
    <dbReference type="NCBI Taxonomy" id="1359161"/>
    <lineage>
        <taxon>Bacteria</taxon>
        <taxon>Pseudomonadati</taxon>
        <taxon>Pseudomonadota</taxon>
        <taxon>Alphaproteobacteria</taxon>
        <taxon>Rickettsiales</taxon>
        <taxon>Anaplasmataceae</taxon>
        <taxon>Anaplasma</taxon>
        <taxon>phagocytophilum group</taxon>
    </lineage>
</organism>
<evidence type="ECO:0000313" key="2">
    <source>
        <dbReference type="Proteomes" id="UP000033754"/>
    </source>
</evidence>
<proteinExistence type="predicted"/>